<evidence type="ECO:0000259" key="1">
    <source>
        <dbReference type="PROSITE" id="PS50222"/>
    </source>
</evidence>
<dbReference type="GeneID" id="25035050"/>
<dbReference type="OrthoDB" id="26525at2759"/>
<gene>
    <name evidence="2" type="ORF">SPOG_00718</name>
</gene>
<proteinExistence type="predicted"/>
<dbReference type="PROSITE" id="PS50222">
    <property type="entry name" value="EF_HAND_2"/>
    <property type="match status" value="1"/>
</dbReference>
<accession>S9XAF0</accession>
<dbReference type="Pfam" id="PF13499">
    <property type="entry name" value="EF-hand_7"/>
    <property type="match status" value="1"/>
</dbReference>
<dbReference type="InterPro" id="IPR002048">
    <property type="entry name" value="EF_hand_dom"/>
</dbReference>
<reference evidence="2 3" key="1">
    <citation type="journal article" date="2011" name="Science">
        <title>Comparative functional genomics of the fission yeasts.</title>
        <authorList>
            <person name="Rhind N."/>
            <person name="Chen Z."/>
            <person name="Yassour M."/>
            <person name="Thompson D.A."/>
            <person name="Haas B.J."/>
            <person name="Habib N."/>
            <person name="Wapinski I."/>
            <person name="Roy S."/>
            <person name="Lin M.F."/>
            <person name="Heiman D.I."/>
            <person name="Young S.K."/>
            <person name="Furuya K."/>
            <person name="Guo Y."/>
            <person name="Pidoux A."/>
            <person name="Chen H.M."/>
            <person name="Robbertse B."/>
            <person name="Goldberg J.M."/>
            <person name="Aoki K."/>
            <person name="Bayne E.H."/>
            <person name="Berlin A.M."/>
            <person name="Desjardins C.A."/>
            <person name="Dobbs E."/>
            <person name="Dukaj L."/>
            <person name="Fan L."/>
            <person name="FitzGerald M.G."/>
            <person name="French C."/>
            <person name="Gujja S."/>
            <person name="Hansen K."/>
            <person name="Keifenheim D."/>
            <person name="Levin J.Z."/>
            <person name="Mosher R.A."/>
            <person name="Mueller C.A."/>
            <person name="Pfiffner J."/>
            <person name="Priest M."/>
            <person name="Russ C."/>
            <person name="Smialowska A."/>
            <person name="Swoboda P."/>
            <person name="Sykes S.M."/>
            <person name="Vaughn M."/>
            <person name="Vengrova S."/>
            <person name="Yoder R."/>
            <person name="Zeng Q."/>
            <person name="Allshire R."/>
            <person name="Baulcombe D."/>
            <person name="Birren B.W."/>
            <person name="Brown W."/>
            <person name="Ekwall K."/>
            <person name="Kellis M."/>
            <person name="Leatherwood J."/>
            <person name="Levin H."/>
            <person name="Margalit H."/>
            <person name="Martienssen R."/>
            <person name="Nieduszynski C.A."/>
            <person name="Spatafora J.W."/>
            <person name="Friedman N."/>
            <person name="Dalgaard J.Z."/>
            <person name="Baumann P."/>
            <person name="Niki H."/>
            <person name="Regev A."/>
            <person name="Nusbaum C."/>
        </authorList>
    </citation>
    <scope>NUCLEOTIDE SEQUENCE [LARGE SCALE GENOMIC DNA]</scope>
    <source>
        <strain evidence="3">OY26 / ATCC MYA-4695 / CBS 11777 / NBRC 106824 / NRRL Y48691</strain>
    </source>
</reference>
<dbReference type="HOGENOM" id="CLU_2639488_0_0_1"/>
<organism evidence="2 3">
    <name type="scientific">Schizosaccharomyces cryophilus (strain OY26 / ATCC MYA-4695 / CBS 11777 / NBRC 106824 / NRRL Y48691)</name>
    <name type="common">Fission yeast</name>
    <dbReference type="NCBI Taxonomy" id="653667"/>
    <lineage>
        <taxon>Eukaryota</taxon>
        <taxon>Fungi</taxon>
        <taxon>Dikarya</taxon>
        <taxon>Ascomycota</taxon>
        <taxon>Taphrinomycotina</taxon>
        <taxon>Schizosaccharomycetes</taxon>
        <taxon>Schizosaccharomycetales</taxon>
        <taxon>Schizosaccharomycetaceae</taxon>
        <taxon>Schizosaccharomyces</taxon>
    </lineage>
</organism>
<dbReference type="InterPro" id="IPR011992">
    <property type="entry name" value="EF-hand-dom_pair"/>
</dbReference>
<dbReference type="RefSeq" id="XP_013024349.1">
    <property type="nucleotide sequence ID" value="XM_013168895.1"/>
</dbReference>
<dbReference type="GO" id="GO:0005509">
    <property type="term" value="F:calcium ion binding"/>
    <property type="evidence" value="ECO:0007669"/>
    <property type="project" value="InterPro"/>
</dbReference>
<name>S9XAF0_SCHCR</name>
<dbReference type="Proteomes" id="UP000015464">
    <property type="component" value="Unassembled WGS sequence"/>
</dbReference>
<dbReference type="AlphaFoldDB" id="S9XAF0"/>
<evidence type="ECO:0000313" key="3">
    <source>
        <dbReference type="Proteomes" id="UP000015464"/>
    </source>
</evidence>
<dbReference type="CDD" id="cd00051">
    <property type="entry name" value="EFh"/>
    <property type="match status" value="1"/>
</dbReference>
<dbReference type="Gene3D" id="1.10.238.10">
    <property type="entry name" value="EF-hand"/>
    <property type="match status" value="1"/>
</dbReference>
<feature type="domain" description="EF-hand" evidence="1">
    <location>
        <begin position="12"/>
        <end position="47"/>
    </location>
</feature>
<dbReference type="EMBL" id="KE546992">
    <property type="protein sequence ID" value="EPY50741.1"/>
    <property type="molecule type" value="Genomic_DNA"/>
</dbReference>
<dbReference type="SUPFAM" id="SSF47473">
    <property type="entry name" value="EF-hand"/>
    <property type="match status" value="1"/>
</dbReference>
<evidence type="ECO:0000313" key="2">
    <source>
        <dbReference type="EMBL" id="EPY50741.1"/>
    </source>
</evidence>
<keyword evidence="3" id="KW-1185">Reference proteome</keyword>
<dbReference type="OMA" id="FAELWIH"/>
<sequence length="79" mass="9004">MSSSSIVKKTVLMDEEAEEAFDLFDVTHKGFIDFEDLRRSCALLGEDLTQEQLKLMLDIAGTNGRVTREEFAQLWIHLA</sequence>
<protein>
    <recommendedName>
        <fullName evidence="1">EF-hand domain-containing protein</fullName>
    </recommendedName>
</protein>